<dbReference type="EMBL" id="BSNI01000002">
    <property type="protein sequence ID" value="GLQ17746.1"/>
    <property type="molecule type" value="Genomic_DNA"/>
</dbReference>
<dbReference type="InterPro" id="IPR036249">
    <property type="entry name" value="Thioredoxin-like_sf"/>
</dbReference>
<dbReference type="InterPro" id="IPR012336">
    <property type="entry name" value="Thioredoxin-like_fold"/>
</dbReference>
<dbReference type="PROSITE" id="PS51352">
    <property type="entry name" value="THIOREDOXIN_2"/>
    <property type="match status" value="1"/>
</dbReference>
<keyword evidence="3" id="KW-0732">Signal</keyword>
<protein>
    <submittedName>
        <fullName evidence="5">Disulfide bond formation protein DsbD</fullName>
    </submittedName>
</protein>
<keyword evidence="6" id="KW-1185">Reference proteome</keyword>
<dbReference type="PANTHER" id="PTHR13887:SF56">
    <property type="entry name" value="THIOREDOXIN-LIKE REDUCTASE RV2466C"/>
    <property type="match status" value="1"/>
</dbReference>
<dbReference type="RefSeq" id="WP_284364126.1">
    <property type="nucleotide sequence ID" value="NZ_BSNI01000002.1"/>
</dbReference>
<evidence type="ECO:0000256" key="3">
    <source>
        <dbReference type="SAM" id="SignalP"/>
    </source>
</evidence>
<feature type="signal peptide" evidence="3">
    <location>
        <begin position="1"/>
        <end position="26"/>
    </location>
</feature>
<evidence type="ECO:0000313" key="5">
    <source>
        <dbReference type="EMBL" id="GLQ17746.1"/>
    </source>
</evidence>
<comment type="function">
    <text evidence="1">May be required for disulfide bond formation in some proteins.</text>
</comment>
<dbReference type="Gene3D" id="3.40.30.10">
    <property type="entry name" value="Glutaredoxin"/>
    <property type="match status" value="1"/>
</dbReference>
<accession>A0ABQ5URL6</accession>
<dbReference type="Gene3D" id="1.10.40.80">
    <property type="match status" value="1"/>
</dbReference>
<dbReference type="SUPFAM" id="SSF52833">
    <property type="entry name" value="Thioredoxin-like"/>
    <property type="match status" value="1"/>
</dbReference>
<reference evidence="5" key="2">
    <citation type="submission" date="2023-01" db="EMBL/GenBank/DDBJ databases">
        <title>Draft genome sequence of Maritalea porphyrae strain NBRC 107169.</title>
        <authorList>
            <person name="Sun Q."/>
            <person name="Mori K."/>
        </authorList>
    </citation>
    <scope>NUCLEOTIDE SEQUENCE</scope>
    <source>
        <strain evidence="5">NBRC 107169</strain>
    </source>
</reference>
<dbReference type="InterPro" id="IPR013766">
    <property type="entry name" value="Thioredoxin_domain"/>
</dbReference>
<comment type="caution">
    <text evidence="5">The sequence shown here is derived from an EMBL/GenBank/DDBJ whole genome shotgun (WGS) entry which is preliminary data.</text>
</comment>
<feature type="domain" description="Thioredoxin" evidence="4">
    <location>
        <begin position="25"/>
        <end position="230"/>
    </location>
</feature>
<feature type="chain" id="PRO_5045513191" evidence="3">
    <location>
        <begin position="27"/>
        <end position="230"/>
    </location>
</feature>
<dbReference type="PROSITE" id="PS51257">
    <property type="entry name" value="PROKAR_LIPOPROTEIN"/>
    <property type="match status" value="1"/>
</dbReference>
<dbReference type="Pfam" id="PF13462">
    <property type="entry name" value="Thioredoxin_4"/>
    <property type="match status" value="1"/>
</dbReference>
<gene>
    <name evidence="5" type="ORF">GCM10007879_19950</name>
</gene>
<evidence type="ECO:0000259" key="4">
    <source>
        <dbReference type="PROSITE" id="PS51352"/>
    </source>
</evidence>
<organism evidence="5 6">
    <name type="scientific">Maritalea porphyrae</name>
    <dbReference type="NCBI Taxonomy" id="880732"/>
    <lineage>
        <taxon>Bacteria</taxon>
        <taxon>Pseudomonadati</taxon>
        <taxon>Pseudomonadota</taxon>
        <taxon>Alphaproteobacteria</taxon>
        <taxon>Hyphomicrobiales</taxon>
        <taxon>Devosiaceae</taxon>
        <taxon>Maritalea</taxon>
    </lineage>
</organism>
<evidence type="ECO:0000256" key="1">
    <source>
        <dbReference type="ARBA" id="ARBA00003565"/>
    </source>
</evidence>
<sequence length="230" mass="25440">MKISRRTAMVTGASFGALLLAGCDNAANSEATNQTTVTSDNTSTSGEEITRTGDLMKPLGFEDRWLGDENAKVTVIEYASPTCPHCMNFDLNVFPEFKKTFIDTGKVRFTLRPFSRSILDAVVFMVAACDDPAADYYPVIKSYYETMRSWAVSDNAKAEMAQVAINNGFTQERFEACLTNQELFKGLEKARNQALEEFGLEATPTFYVNGKKLAGVISVEEFAKEIEPLL</sequence>
<dbReference type="PANTHER" id="PTHR13887">
    <property type="entry name" value="GLUTATHIONE S-TRANSFERASE KAPPA"/>
    <property type="match status" value="1"/>
</dbReference>
<comment type="similarity">
    <text evidence="2">Belongs to the thioredoxin family. DsbA subfamily.</text>
</comment>
<evidence type="ECO:0000313" key="6">
    <source>
        <dbReference type="Proteomes" id="UP001161405"/>
    </source>
</evidence>
<reference evidence="5" key="1">
    <citation type="journal article" date="2014" name="Int. J. Syst. Evol. Microbiol.">
        <title>Complete genome of a new Firmicutes species belonging to the dominant human colonic microbiota ('Ruminococcus bicirculans') reveals two chromosomes and a selective capacity to utilize plant glucans.</title>
        <authorList>
            <consortium name="NISC Comparative Sequencing Program"/>
            <person name="Wegmann U."/>
            <person name="Louis P."/>
            <person name="Goesmann A."/>
            <person name="Henrissat B."/>
            <person name="Duncan S.H."/>
            <person name="Flint H.J."/>
        </authorList>
    </citation>
    <scope>NUCLEOTIDE SEQUENCE</scope>
    <source>
        <strain evidence="5">NBRC 107169</strain>
    </source>
</reference>
<evidence type="ECO:0000256" key="2">
    <source>
        <dbReference type="ARBA" id="ARBA00005791"/>
    </source>
</evidence>
<name>A0ABQ5URL6_9HYPH</name>
<proteinExistence type="inferred from homology"/>
<dbReference type="Proteomes" id="UP001161405">
    <property type="component" value="Unassembled WGS sequence"/>
</dbReference>